<protein>
    <recommendedName>
        <fullName evidence="6">2Fe-2S ferredoxin-type domain-containing protein</fullName>
    </recommendedName>
</protein>
<accession>A0A813MZ75</accession>
<keyword evidence="1" id="KW-0001">2Fe-2S</keyword>
<sequence>MYRLIIRSIFNQNLFLKRYSSNSNNYINVTIIDRDEKLINAKAKIGSNMLDVVLDNKLDIDGFGACEGTLACSTCHVVLDSENYKTLPEPVEEENDMLDLAFGLTPTSRLACQIIVEPRMKDWVFVVPKDVNDQR</sequence>
<dbReference type="AlphaFoldDB" id="A0A813MZ75"/>
<proteinExistence type="predicted"/>
<evidence type="ECO:0000313" key="9">
    <source>
        <dbReference type="Proteomes" id="UP000663854"/>
    </source>
</evidence>
<dbReference type="PROSITE" id="PS51085">
    <property type="entry name" value="2FE2S_FER_2"/>
    <property type="match status" value="1"/>
</dbReference>
<dbReference type="Proteomes" id="UP000663854">
    <property type="component" value="Unassembled WGS sequence"/>
</dbReference>
<dbReference type="InterPro" id="IPR001055">
    <property type="entry name" value="Adrenodoxin-like"/>
</dbReference>
<evidence type="ECO:0000259" key="6">
    <source>
        <dbReference type="PROSITE" id="PS51085"/>
    </source>
</evidence>
<dbReference type="GO" id="GO:0051537">
    <property type="term" value="F:2 iron, 2 sulfur cluster binding"/>
    <property type="evidence" value="ECO:0007669"/>
    <property type="project" value="UniProtKB-KW"/>
</dbReference>
<dbReference type="GO" id="GO:0140647">
    <property type="term" value="P:P450-containing electron transport chain"/>
    <property type="evidence" value="ECO:0007669"/>
    <property type="project" value="InterPro"/>
</dbReference>
<dbReference type="PANTHER" id="PTHR23426:SF76">
    <property type="entry name" value="ADRENODOXIN-LIKE PROTEIN 2, MITOCHONDRIAL"/>
    <property type="match status" value="1"/>
</dbReference>
<dbReference type="InterPro" id="IPR012675">
    <property type="entry name" value="Beta-grasp_dom_sf"/>
</dbReference>
<name>A0A813MZ75_9BILA</name>
<dbReference type="GO" id="GO:0046872">
    <property type="term" value="F:metal ion binding"/>
    <property type="evidence" value="ECO:0007669"/>
    <property type="project" value="UniProtKB-KW"/>
</dbReference>
<dbReference type="PROSITE" id="PS00814">
    <property type="entry name" value="ADX"/>
    <property type="match status" value="1"/>
</dbReference>
<keyword evidence="10" id="KW-1185">Reference proteome</keyword>
<comment type="caution">
    <text evidence="7">The sequence shown here is derived from an EMBL/GenBank/DDBJ whole genome shotgun (WGS) entry which is preliminary data.</text>
</comment>
<evidence type="ECO:0000313" key="10">
    <source>
        <dbReference type="Proteomes" id="UP000663870"/>
    </source>
</evidence>
<keyword evidence="4" id="KW-0411">Iron-sulfur</keyword>
<comment type="cofactor">
    <cofactor evidence="5">
        <name>[2Fe-2S] cluster</name>
        <dbReference type="ChEBI" id="CHEBI:190135"/>
    </cofactor>
</comment>
<evidence type="ECO:0000256" key="2">
    <source>
        <dbReference type="ARBA" id="ARBA00022723"/>
    </source>
</evidence>
<dbReference type="PRINTS" id="PR00355">
    <property type="entry name" value="ADRENODOXIN"/>
</dbReference>
<dbReference type="InterPro" id="IPR018298">
    <property type="entry name" value="Adrenodoxin_Fe-S_BS"/>
</dbReference>
<dbReference type="Gene3D" id="3.10.20.30">
    <property type="match status" value="1"/>
</dbReference>
<evidence type="ECO:0000256" key="3">
    <source>
        <dbReference type="ARBA" id="ARBA00023004"/>
    </source>
</evidence>
<dbReference type="SUPFAM" id="SSF54292">
    <property type="entry name" value="2Fe-2S ferredoxin-like"/>
    <property type="match status" value="1"/>
</dbReference>
<keyword evidence="2" id="KW-0479">Metal-binding</keyword>
<dbReference type="Pfam" id="PF00111">
    <property type="entry name" value="Fer2"/>
    <property type="match status" value="1"/>
</dbReference>
<dbReference type="EMBL" id="CAJNOH010000002">
    <property type="protein sequence ID" value="CAF0724774.1"/>
    <property type="molecule type" value="Genomic_DNA"/>
</dbReference>
<evidence type="ECO:0000313" key="7">
    <source>
        <dbReference type="EMBL" id="CAF0724774.1"/>
    </source>
</evidence>
<dbReference type="GO" id="GO:0005739">
    <property type="term" value="C:mitochondrion"/>
    <property type="evidence" value="ECO:0007669"/>
    <property type="project" value="TreeGrafter"/>
</dbReference>
<evidence type="ECO:0000313" key="8">
    <source>
        <dbReference type="EMBL" id="CAF0880041.1"/>
    </source>
</evidence>
<organism evidence="7 9">
    <name type="scientific">Rotaria sordida</name>
    <dbReference type="NCBI Taxonomy" id="392033"/>
    <lineage>
        <taxon>Eukaryota</taxon>
        <taxon>Metazoa</taxon>
        <taxon>Spiralia</taxon>
        <taxon>Gnathifera</taxon>
        <taxon>Rotifera</taxon>
        <taxon>Eurotatoria</taxon>
        <taxon>Bdelloidea</taxon>
        <taxon>Philodinida</taxon>
        <taxon>Philodinidae</taxon>
        <taxon>Rotaria</taxon>
    </lineage>
</organism>
<reference evidence="7" key="1">
    <citation type="submission" date="2021-02" db="EMBL/GenBank/DDBJ databases">
        <authorList>
            <person name="Nowell W R."/>
        </authorList>
    </citation>
    <scope>NUCLEOTIDE SEQUENCE</scope>
</reference>
<evidence type="ECO:0000256" key="5">
    <source>
        <dbReference type="ARBA" id="ARBA00034078"/>
    </source>
</evidence>
<dbReference type="InterPro" id="IPR036010">
    <property type="entry name" value="2Fe-2S_ferredoxin-like_sf"/>
</dbReference>
<gene>
    <name evidence="8" type="ORF">JXQ802_LOCUS8106</name>
    <name evidence="7" type="ORF">PYM288_LOCUS473</name>
</gene>
<feature type="domain" description="2Fe-2S ferredoxin-type" evidence="6">
    <location>
        <begin position="27"/>
        <end position="131"/>
    </location>
</feature>
<dbReference type="EMBL" id="CAJNOL010000141">
    <property type="protein sequence ID" value="CAF0880041.1"/>
    <property type="molecule type" value="Genomic_DNA"/>
</dbReference>
<dbReference type="CDD" id="cd00207">
    <property type="entry name" value="fer2"/>
    <property type="match status" value="1"/>
</dbReference>
<dbReference type="Proteomes" id="UP000663870">
    <property type="component" value="Unassembled WGS sequence"/>
</dbReference>
<evidence type="ECO:0000256" key="4">
    <source>
        <dbReference type="ARBA" id="ARBA00023014"/>
    </source>
</evidence>
<dbReference type="PANTHER" id="PTHR23426">
    <property type="entry name" value="FERREDOXIN/ADRENODOXIN"/>
    <property type="match status" value="1"/>
</dbReference>
<dbReference type="InterPro" id="IPR001041">
    <property type="entry name" value="2Fe-2S_ferredoxin-type"/>
</dbReference>
<keyword evidence="3" id="KW-0408">Iron</keyword>
<dbReference type="GO" id="GO:0009055">
    <property type="term" value="F:electron transfer activity"/>
    <property type="evidence" value="ECO:0007669"/>
    <property type="project" value="TreeGrafter"/>
</dbReference>
<evidence type="ECO:0000256" key="1">
    <source>
        <dbReference type="ARBA" id="ARBA00022714"/>
    </source>
</evidence>